<evidence type="ECO:0000256" key="1">
    <source>
        <dbReference type="SAM" id="MobiDB-lite"/>
    </source>
</evidence>
<comment type="caution">
    <text evidence="2">The sequence shown here is derived from an EMBL/GenBank/DDBJ whole genome shotgun (WGS) entry which is preliminary data.</text>
</comment>
<name>A0AAD4UGG1_OVIAM</name>
<protein>
    <submittedName>
        <fullName evidence="2">Uncharacterized protein</fullName>
    </submittedName>
</protein>
<keyword evidence="3" id="KW-1185">Reference proteome</keyword>
<accession>A0AAD4UGG1</accession>
<dbReference type="Proteomes" id="UP001214576">
    <property type="component" value="Unassembled WGS sequence"/>
</dbReference>
<evidence type="ECO:0000313" key="2">
    <source>
        <dbReference type="EMBL" id="KAI4543630.1"/>
    </source>
</evidence>
<proteinExistence type="predicted"/>
<evidence type="ECO:0000313" key="3">
    <source>
        <dbReference type="Proteomes" id="UP001214576"/>
    </source>
</evidence>
<dbReference type="EMBL" id="JAKZEL010000005">
    <property type="protein sequence ID" value="KAI4543630.1"/>
    <property type="molecule type" value="Genomic_DNA"/>
</dbReference>
<gene>
    <name evidence="2" type="ORF">MG293_006424</name>
</gene>
<dbReference type="AlphaFoldDB" id="A0AAD4UGG1"/>
<organism evidence="2 3">
    <name type="scientific">Ovis ammon polii</name>
    <dbReference type="NCBI Taxonomy" id="230172"/>
    <lineage>
        <taxon>Eukaryota</taxon>
        <taxon>Metazoa</taxon>
        <taxon>Chordata</taxon>
        <taxon>Craniata</taxon>
        <taxon>Vertebrata</taxon>
        <taxon>Euteleostomi</taxon>
        <taxon>Mammalia</taxon>
        <taxon>Eutheria</taxon>
        <taxon>Laurasiatheria</taxon>
        <taxon>Artiodactyla</taxon>
        <taxon>Ruminantia</taxon>
        <taxon>Pecora</taxon>
        <taxon>Bovidae</taxon>
        <taxon>Caprinae</taxon>
        <taxon>Ovis</taxon>
    </lineage>
</organism>
<dbReference type="Gene3D" id="3.30.200.20">
    <property type="entry name" value="Phosphorylase Kinase, domain 1"/>
    <property type="match status" value="1"/>
</dbReference>
<reference evidence="2" key="1">
    <citation type="submission" date="2022-03" db="EMBL/GenBank/DDBJ databases">
        <title>Genomic analyses of argali, domestic sheep and their hybrids provide insights into chromosomal evolution, heterosis and genetic basis of agronomic traits.</title>
        <authorList>
            <person name="Li M."/>
        </authorList>
    </citation>
    <scope>NUCLEOTIDE SEQUENCE</scope>
    <source>
        <strain evidence="2">CAU-MHL-2022a</strain>
        <tissue evidence="2">Skin</tissue>
    </source>
</reference>
<feature type="region of interest" description="Disordered" evidence="1">
    <location>
        <begin position="136"/>
        <end position="162"/>
    </location>
</feature>
<sequence>MGRNHSHKPPVFDENEEVNFDHFQILRAIGKDSSGKVCIVQKRDQENVCDEVHDQAEVPLERRGESSFILPKNEDLFPASHVSAISAQMTAVILKKECCQSPEADMFIKLCISQSDIKSVAFGTAEKHSVNTMERASPWLWPPPKECRGNGQKLDSQPKITR</sequence>
<feature type="compositionally biased region" description="Polar residues" evidence="1">
    <location>
        <begin position="153"/>
        <end position="162"/>
    </location>
</feature>